<dbReference type="InterPro" id="IPR018466">
    <property type="entry name" value="Kre9/Knh1-like_N"/>
</dbReference>
<evidence type="ECO:0000256" key="2">
    <source>
        <dbReference type="SAM" id="MobiDB-lite"/>
    </source>
</evidence>
<protein>
    <recommendedName>
        <fullName evidence="4">Yeast cell wall synthesis Kre9/Knh1-like N-terminal domain-containing protein</fullName>
    </recommendedName>
</protein>
<dbReference type="Proteomes" id="UP001583172">
    <property type="component" value="Unassembled WGS sequence"/>
</dbReference>
<dbReference type="Pfam" id="PF10342">
    <property type="entry name" value="Kre9_KNH"/>
    <property type="match status" value="1"/>
</dbReference>
<dbReference type="InterPro" id="IPR052479">
    <property type="entry name" value="GPI-anchor_Adhesion_Reg"/>
</dbReference>
<feature type="compositionally biased region" description="Low complexity" evidence="2">
    <location>
        <begin position="147"/>
        <end position="165"/>
    </location>
</feature>
<evidence type="ECO:0000313" key="5">
    <source>
        <dbReference type="EMBL" id="KAL1837315.1"/>
    </source>
</evidence>
<evidence type="ECO:0000256" key="1">
    <source>
        <dbReference type="ARBA" id="ARBA00022729"/>
    </source>
</evidence>
<sequence length="253" mass="25553">MRTTTTTLTTTLLSLLTTYAHAIQITAPTKDASVNLSHGVAVSWTTVATDPSRARLVLVNMAAGHTPFRRDLGDVDLALGSLIVAPQDGVTAQGGYQFNFESVQTGNLGGILAQSAQFKVVAAAADDDHDDDDDGTDTDGEGERKSSSTATATATETVTISSTRGAGAGAAGTKTVDVTGDADATESASASVSDRTKTADAASASASASAGTEKDDDDDKEDKEDKVEESGAARAKVAGRLMAVLAGVVAVVA</sequence>
<name>A0ABR3V6D9_HUMIN</name>
<proteinExistence type="predicted"/>
<feature type="chain" id="PRO_5046540086" description="Yeast cell wall synthesis Kre9/Knh1-like N-terminal domain-containing protein" evidence="3">
    <location>
        <begin position="23"/>
        <end position="253"/>
    </location>
</feature>
<feature type="domain" description="Yeast cell wall synthesis Kre9/Knh1-like N-terminal" evidence="4">
    <location>
        <begin position="28"/>
        <end position="120"/>
    </location>
</feature>
<feature type="signal peptide" evidence="3">
    <location>
        <begin position="1"/>
        <end position="22"/>
    </location>
</feature>
<dbReference type="EMBL" id="JAZGSY010000308">
    <property type="protein sequence ID" value="KAL1837315.1"/>
    <property type="molecule type" value="Genomic_DNA"/>
</dbReference>
<accession>A0ABR3V6D9</accession>
<dbReference type="PANTHER" id="PTHR35185:SF1">
    <property type="entry name" value="UPF0619 GPI-ANCHORED MEMBRANE PROTEIN C1322.10"/>
    <property type="match status" value="1"/>
</dbReference>
<organism evidence="5 6">
    <name type="scientific">Humicola insolens</name>
    <name type="common">Soft-rot fungus</name>
    <dbReference type="NCBI Taxonomy" id="85995"/>
    <lineage>
        <taxon>Eukaryota</taxon>
        <taxon>Fungi</taxon>
        <taxon>Dikarya</taxon>
        <taxon>Ascomycota</taxon>
        <taxon>Pezizomycotina</taxon>
        <taxon>Sordariomycetes</taxon>
        <taxon>Sordariomycetidae</taxon>
        <taxon>Sordariales</taxon>
        <taxon>Chaetomiaceae</taxon>
        <taxon>Mycothermus</taxon>
    </lineage>
</organism>
<keyword evidence="1 3" id="KW-0732">Signal</keyword>
<dbReference type="PANTHER" id="PTHR35185">
    <property type="entry name" value="SERINE/THREONINE-RICH PROTEIN ADG2-RELATED"/>
    <property type="match status" value="1"/>
</dbReference>
<feature type="compositionally biased region" description="Acidic residues" evidence="2">
    <location>
        <begin position="125"/>
        <end position="140"/>
    </location>
</feature>
<comment type="caution">
    <text evidence="5">The sequence shown here is derived from an EMBL/GenBank/DDBJ whole genome shotgun (WGS) entry which is preliminary data.</text>
</comment>
<evidence type="ECO:0000259" key="4">
    <source>
        <dbReference type="Pfam" id="PF10342"/>
    </source>
</evidence>
<gene>
    <name evidence="5" type="ORF">VTJ49DRAFT_4037</name>
</gene>
<keyword evidence="6" id="KW-1185">Reference proteome</keyword>
<feature type="region of interest" description="Disordered" evidence="2">
    <location>
        <begin position="123"/>
        <end position="233"/>
    </location>
</feature>
<feature type="compositionally biased region" description="Low complexity" evidence="2">
    <location>
        <begin position="199"/>
        <end position="210"/>
    </location>
</feature>
<evidence type="ECO:0000313" key="6">
    <source>
        <dbReference type="Proteomes" id="UP001583172"/>
    </source>
</evidence>
<reference evidence="5 6" key="1">
    <citation type="journal article" date="2024" name="Commun. Biol.">
        <title>Comparative genomic analysis of thermophilic fungi reveals convergent evolutionary adaptations and gene losses.</title>
        <authorList>
            <person name="Steindorff A.S."/>
            <person name="Aguilar-Pontes M.V."/>
            <person name="Robinson A.J."/>
            <person name="Andreopoulos B."/>
            <person name="LaButti K."/>
            <person name="Kuo A."/>
            <person name="Mondo S."/>
            <person name="Riley R."/>
            <person name="Otillar R."/>
            <person name="Haridas S."/>
            <person name="Lipzen A."/>
            <person name="Grimwood J."/>
            <person name="Schmutz J."/>
            <person name="Clum A."/>
            <person name="Reid I.D."/>
            <person name="Moisan M.C."/>
            <person name="Butler G."/>
            <person name="Nguyen T.T.M."/>
            <person name="Dewar K."/>
            <person name="Conant G."/>
            <person name="Drula E."/>
            <person name="Henrissat B."/>
            <person name="Hansel C."/>
            <person name="Singer S."/>
            <person name="Hutchinson M.I."/>
            <person name="de Vries R.P."/>
            <person name="Natvig D.O."/>
            <person name="Powell A.J."/>
            <person name="Tsang A."/>
            <person name="Grigoriev I.V."/>
        </authorList>
    </citation>
    <scope>NUCLEOTIDE SEQUENCE [LARGE SCALE GENOMIC DNA]</scope>
    <source>
        <strain evidence="5 6">CBS 620.91</strain>
    </source>
</reference>
<evidence type="ECO:0000256" key="3">
    <source>
        <dbReference type="SAM" id="SignalP"/>
    </source>
</evidence>